<name>A0A9N9BQB7_9GLOM</name>
<feature type="compositionally biased region" description="Basic and acidic residues" evidence="1">
    <location>
        <begin position="149"/>
        <end position="160"/>
    </location>
</feature>
<feature type="region of interest" description="Disordered" evidence="1">
    <location>
        <begin position="149"/>
        <end position="168"/>
    </location>
</feature>
<dbReference type="Proteomes" id="UP000789706">
    <property type="component" value="Unassembled WGS sequence"/>
</dbReference>
<evidence type="ECO:0000313" key="3">
    <source>
        <dbReference type="EMBL" id="CAG8572496.1"/>
    </source>
</evidence>
<evidence type="ECO:0000256" key="1">
    <source>
        <dbReference type="SAM" id="MobiDB-lite"/>
    </source>
</evidence>
<evidence type="ECO:0000256" key="2">
    <source>
        <dbReference type="SAM" id="Phobius"/>
    </source>
</evidence>
<dbReference type="EMBL" id="CAJVPK010001128">
    <property type="protein sequence ID" value="CAG8572496.1"/>
    <property type="molecule type" value="Genomic_DNA"/>
</dbReference>
<feature type="region of interest" description="Disordered" evidence="1">
    <location>
        <begin position="46"/>
        <end position="111"/>
    </location>
</feature>
<feature type="compositionally biased region" description="Basic and acidic residues" evidence="1">
    <location>
        <begin position="96"/>
        <end position="105"/>
    </location>
</feature>
<keyword evidence="4" id="KW-1185">Reference proteome</keyword>
<dbReference type="OrthoDB" id="2444767at2759"/>
<feature type="transmembrane region" description="Helical" evidence="2">
    <location>
        <begin position="12"/>
        <end position="29"/>
    </location>
</feature>
<feature type="compositionally biased region" description="Low complexity" evidence="1">
    <location>
        <begin position="71"/>
        <end position="86"/>
    </location>
</feature>
<dbReference type="AlphaFoldDB" id="A0A9N9BQB7"/>
<keyword evidence="2" id="KW-0812">Transmembrane</keyword>
<organism evidence="3 4">
    <name type="scientific">Diversispora eburnea</name>
    <dbReference type="NCBI Taxonomy" id="1213867"/>
    <lineage>
        <taxon>Eukaryota</taxon>
        <taxon>Fungi</taxon>
        <taxon>Fungi incertae sedis</taxon>
        <taxon>Mucoromycota</taxon>
        <taxon>Glomeromycotina</taxon>
        <taxon>Glomeromycetes</taxon>
        <taxon>Diversisporales</taxon>
        <taxon>Diversisporaceae</taxon>
        <taxon>Diversispora</taxon>
    </lineage>
</organism>
<comment type="caution">
    <text evidence="3">The sequence shown here is derived from an EMBL/GenBank/DDBJ whole genome shotgun (WGS) entry which is preliminary data.</text>
</comment>
<gene>
    <name evidence="3" type="ORF">DEBURN_LOCUS8156</name>
</gene>
<reference evidence="3" key="1">
    <citation type="submission" date="2021-06" db="EMBL/GenBank/DDBJ databases">
        <authorList>
            <person name="Kallberg Y."/>
            <person name="Tangrot J."/>
            <person name="Rosling A."/>
        </authorList>
    </citation>
    <scope>NUCLEOTIDE SEQUENCE</scope>
    <source>
        <strain evidence="3">AZ414A</strain>
    </source>
</reference>
<sequence>MEALLWIRDKHFGYCLVTFVFAIMVLRNFDEGLKAAGNVHIKEEQIEDNTPLTQKIPENSSSSVNNDAEKNSSTGSKNNNLNNLEKTQNDSLLVVDQDREKRKITNENGSSSDNIVKIEPQIAAIHAWISKLPNSEPILPVVENTTTDNPDRGILEENKEISGPSNPKKAKKSFVDCLLEGEELEDYYVSEEILIKKRELQNLLELFDQKALDAQNAYEEFIKELEKHPDYCSTVEPPKFDKDVIYTLVGLNNEISTKRCK</sequence>
<evidence type="ECO:0000313" key="4">
    <source>
        <dbReference type="Proteomes" id="UP000789706"/>
    </source>
</evidence>
<feature type="compositionally biased region" description="Polar residues" evidence="1">
    <location>
        <begin position="48"/>
        <end position="66"/>
    </location>
</feature>
<accession>A0A9N9BQB7</accession>
<keyword evidence="2" id="KW-0472">Membrane</keyword>
<keyword evidence="2" id="KW-1133">Transmembrane helix</keyword>
<proteinExistence type="predicted"/>
<protein>
    <submittedName>
        <fullName evidence="3">225_t:CDS:1</fullName>
    </submittedName>
</protein>